<reference evidence="2" key="1">
    <citation type="submission" date="2021-05" db="EMBL/GenBank/DDBJ databases">
        <authorList>
            <person name="Alioto T."/>
            <person name="Alioto T."/>
            <person name="Gomez Garrido J."/>
        </authorList>
    </citation>
    <scope>NUCLEOTIDE SEQUENCE</scope>
</reference>
<feature type="region of interest" description="Disordered" evidence="1">
    <location>
        <begin position="14"/>
        <end position="41"/>
    </location>
</feature>
<organism evidence="2">
    <name type="scientific">Cacopsylla melanoneura</name>
    <dbReference type="NCBI Taxonomy" id="428564"/>
    <lineage>
        <taxon>Eukaryota</taxon>
        <taxon>Metazoa</taxon>
        <taxon>Ecdysozoa</taxon>
        <taxon>Arthropoda</taxon>
        <taxon>Hexapoda</taxon>
        <taxon>Insecta</taxon>
        <taxon>Pterygota</taxon>
        <taxon>Neoptera</taxon>
        <taxon>Paraneoptera</taxon>
        <taxon>Hemiptera</taxon>
        <taxon>Sternorrhyncha</taxon>
        <taxon>Psylloidea</taxon>
        <taxon>Psyllidae</taxon>
        <taxon>Psyllinae</taxon>
        <taxon>Cacopsylla</taxon>
    </lineage>
</organism>
<sequence length="137" mass="14908">MMVDLGVCLGVDDQTGDDVSSGQDTGAQNSQDNQSSSPYWRPLEIKNVKSVLEENPQPQKSHTLVPAFAPNGSGKKMRKRCSPCYHNLVDKCGSSYARSNTRIVHTVCDACDVAMCTECFAYHIHQTESIVAPSVGE</sequence>
<proteinExistence type="predicted"/>
<evidence type="ECO:0000256" key="1">
    <source>
        <dbReference type="SAM" id="MobiDB-lite"/>
    </source>
</evidence>
<accession>A0A8D8YPJ4</accession>
<evidence type="ECO:0000313" key="2">
    <source>
        <dbReference type="EMBL" id="CAG6732468.1"/>
    </source>
</evidence>
<protein>
    <submittedName>
        <fullName evidence="2">Uncharacterized protein</fullName>
    </submittedName>
</protein>
<dbReference type="AlphaFoldDB" id="A0A8D8YPJ4"/>
<name>A0A8D8YPJ4_9HEMI</name>
<dbReference type="EMBL" id="HBUF01386934">
    <property type="protein sequence ID" value="CAG6732468.1"/>
    <property type="molecule type" value="Transcribed_RNA"/>
</dbReference>
<feature type="region of interest" description="Disordered" evidence="1">
    <location>
        <begin position="53"/>
        <end position="76"/>
    </location>
</feature>
<feature type="compositionally biased region" description="Polar residues" evidence="1">
    <location>
        <begin position="17"/>
        <end position="38"/>
    </location>
</feature>